<sequence>MKASILSLVLVFLTTLFSGKSKLNPEKIEKKVTLLDFGAKGDGKTDDSAAFLSALQSAGNSENKSLVIPGNYIFNLNNKLIDFDKFASRIVLEFDGGILKNGTLKGQQTRIKADRVKIFENINLSGSIISVTDFAYPEWYGVFPFDIKVDLVDALTKLDPVFYDISLSPGDYYTKKGEYMVKGLKGTSMAKTKVILETDRSNTYVFSLGKVGGNVNERNYDYNYIKDLTVVISSPNKKRLRGNRGIIIGAVHKPTLENIKVFLFGDVTQLTRAELSQIADNPQNMKNANVGIEFRGDSEVSHLSNIFTLSDIGILISQYTDIIYLYDYMSWAGENGLASVYVTKEAASSQNLNFIGQSWNQGLYGLYTEDNEKWNNLLNARFENIRIEQLNKNITKNGKVLSTSIRLGQSKMITNLIFDNVILAGDGNGIYIGETISGNVYLNKVFLYPTLDMKRDFAIKAKFTKASNSILETPFQIHLTNSDLYTDAESIFENSNKIENRSTDPNQRKNRFIDTVVSY</sequence>
<dbReference type="RefSeq" id="WP_243550367.1">
    <property type="nucleotide sequence ID" value="NZ_CP094532.1"/>
</dbReference>
<evidence type="ECO:0000313" key="1">
    <source>
        <dbReference type="EMBL" id="UOE41557.1"/>
    </source>
</evidence>
<dbReference type="InterPro" id="IPR012334">
    <property type="entry name" value="Pectin_lyas_fold"/>
</dbReference>
<dbReference type="SUPFAM" id="SSF51126">
    <property type="entry name" value="Pectin lyase-like"/>
    <property type="match status" value="2"/>
</dbReference>
<evidence type="ECO:0008006" key="3">
    <source>
        <dbReference type="Google" id="ProtNLM"/>
    </source>
</evidence>
<name>A0ABY4BQS5_9FLAO</name>
<dbReference type="Gene3D" id="2.160.20.10">
    <property type="entry name" value="Single-stranded right-handed beta-helix, Pectin lyase-like"/>
    <property type="match status" value="1"/>
</dbReference>
<proteinExistence type="predicted"/>
<dbReference type="EMBL" id="CP094532">
    <property type="protein sequence ID" value="UOE41557.1"/>
    <property type="molecule type" value="Genomic_DNA"/>
</dbReference>
<dbReference type="InterPro" id="IPR011050">
    <property type="entry name" value="Pectin_lyase_fold/virulence"/>
</dbReference>
<dbReference type="Proteomes" id="UP000831460">
    <property type="component" value="Chromosome"/>
</dbReference>
<evidence type="ECO:0000313" key="2">
    <source>
        <dbReference type="Proteomes" id="UP000831460"/>
    </source>
</evidence>
<accession>A0ABY4BQS5</accession>
<keyword evidence="2" id="KW-1185">Reference proteome</keyword>
<organism evidence="1 2">
    <name type="scientific">Chryseobacterium suipulveris</name>
    <dbReference type="NCBI Taxonomy" id="2929800"/>
    <lineage>
        <taxon>Bacteria</taxon>
        <taxon>Pseudomonadati</taxon>
        <taxon>Bacteroidota</taxon>
        <taxon>Flavobacteriia</taxon>
        <taxon>Flavobacteriales</taxon>
        <taxon>Weeksellaceae</taxon>
        <taxon>Chryseobacterium group</taxon>
        <taxon>Chryseobacterium</taxon>
    </lineage>
</organism>
<gene>
    <name evidence="1" type="ORF">MTP09_02640</name>
</gene>
<reference evidence="1 2" key="1">
    <citation type="submission" date="2022-03" db="EMBL/GenBank/DDBJ databases">
        <title>Chryseobacterium sp. isolated from particulate matters in swine house.</title>
        <authorList>
            <person name="Won M."/>
            <person name="Kim S.-J."/>
            <person name="Kwon S.-W."/>
        </authorList>
    </citation>
    <scope>NUCLEOTIDE SEQUENCE [LARGE SCALE GENOMIC DNA]</scope>
    <source>
        <strain evidence="1 2">SC2-2</strain>
    </source>
</reference>
<protein>
    <recommendedName>
        <fullName evidence="3">Pectate lyase superfamily protein domain-containing protein</fullName>
    </recommendedName>
</protein>